<dbReference type="PROSITE" id="PS01227">
    <property type="entry name" value="UPF0012"/>
    <property type="match status" value="1"/>
</dbReference>
<dbReference type="InterPro" id="IPR036526">
    <property type="entry name" value="C-N_Hydrolase_sf"/>
</dbReference>
<dbReference type="GO" id="GO:0016787">
    <property type="term" value="F:hydrolase activity"/>
    <property type="evidence" value="ECO:0007669"/>
    <property type="project" value="UniProtKB-KW"/>
</dbReference>
<dbReference type="EMBL" id="JACHWJ010000001">
    <property type="protein sequence ID" value="MBB2957034.1"/>
    <property type="molecule type" value="Genomic_DNA"/>
</dbReference>
<dbReference type="AlphaFoldDB" id="A0A7W4YE08"/>
<dbReference type="Pfam" id="PF00795">
    <property type="entry name" value="CN_hydrolase"/>
    <property type="match status" value="1"/>
</dbReference>
<dbReference type="InterPro" id="IPR001110">
    <property type="entry name" value="UPF0012_CS"/>
</dbReference>
<comment type="similarity">
    <text evidence="1">Belongs to the carbon-nitrogen hydrolase superfamily. NIT1/NIT2 family.</text>
</comment>
<dbReference type="OrthoDB" id="9811121at2"/>
<dbReference type="PROSITE" id="PS50263">
    <property type="entry name" value="CN_HYDROLASE"/>
    <property type="match status" value="1"/>
</dbReference>
<dbReference type="SUPFAM" id="SSF56317">
    <property type="entry name" value="Carbon-nitrogen hydrolase"/>
    <property type="match status" value="1"/>
</dbReference>
<reference evidence="3 4" key="1">
    <citation type="submission" date="2020-08" db="EMBL/GenBank/DDBJ databases">
        <title>Sequencing the genomes of 1000 actinobacteria strains.</title>
        <authorList>
            <person name="Klenk H.-P."/>
        </authorList>
    </citation>
    <scope>NUCLEOTIDE SEQUENCE [LARGE SCALE GENOMIC DNA]</scope>
    <source>
        <strain evidence="3 4">DSM 20419</strain>
    </source>
</reference>
<name>A0A7W4YE08_9MICO</name>
<dbReference type="RefSeq" id="WP_082805742.1">
    <property type="nucleotide sequence ID" value="NZ_CZJY01000067.1"/>
</dbReference>
<dbReference type="Proteomes" id="UP000545286">
    <property type="component" value="Unassembled WGS sequence"/>
</dbReference>
<dbReference type="PANTHER" id="PTHR23088:SF27">
    <property type="entry name" value="DEAMINATED GLUTATHIONE AMIDASE"/>
    <property type="match status" value="1"/>
</dbReference>
<evidence type="ECO:0000313" key="3">
    <source>
        <dbReference type="EMBL" id="MBB2957034.1"/>
    </source>
</evidence>
<protein>
    <submittedName>
        <fullName evidence="3">Putative amidohydrolase</fullName>
    </submittedName>
</protein>
<sequence length="289" mass="30584">MPIDAPAPLEATAGTVDGAKKRPQLAVAVAQYAPGADLAENERLLRENVAVAAGRGAKLVVVPEYASFFLPDLGPELVRNAQGLDGSFVSLMRSLAREYGVAIVAGLVATSADPERFANTLVAVDASGEVVAEYRKVHLYDAFGAKESDWVVAGDTSAPQTFVVGGVRVGLQTCYDLRFPEVSRRLVDAGAQLIAIPAEWVRGPLKEHHWTTLLEARAIENTVYFAAADHPAPVGVGHSTVIDPRGATLAGGGIDAGVSLGWVSLDVLEAVREQNPALELRRYRVVPNS</sequence>
<evidence type="ECO:0000256" key="1">
    <source>
        <dbReference type="ARBA" id="ARBA00010613"/>
    </source>
</evidence>
<keyword evidence="4" id="KW-1185">Reference proteome</keyword>
<evidence type="ECO:0000259" key="2">
    <source>
        <dbReference type="PROSITE" id="PS50263"/>
    </source>
</evidence>
<organism evidence="3 4">
    <name type="scientific">Pseudoclavibacter helvolus</name>
    <dbReference type="NCBI Taxonomy" id="255205"/>
    <lineage>
        <taxon>Bacteria</taxon>
        <taxon>Bacillati</taxon>
        <taxon>Actinomycetota</taxon>
        <taxon>Actinomycetes</taxon>
        <taxon>Micrococcales</taxon>
        <taxon>Microbacteriaceae</taxon>
        <taxon>Pseudoclavibacter</taxon>
    </lineage>
</organism>
<keyword evidence="3" id="KW-0378">Hydrolase</keyword>
<dbReference type="Gene3D" id="3.60.110.10">
    <property type="entry name" value="Carbon-nitrogen hydrolase"/>
    <property type="match status" value="1"/>
</dbReference>
<comment type="caution">
    <text evidence="3">The sequence shown here is derived from an EMBL/GenBank/DDBJ whole genome shotgun (WGS) entry which is preliminary data.</text>
</comment>
<dbReference type="PANTHER" id="PTHR23088">
    <property type="entry name" value="NITRILASE-RELATED"/>
    <property type="match status" value="1"/>
</dbReference>
<gene>
    <name evidence="3" type="ORF">FHX72_001146</name>
</gene>
<feature type="domain" description="CN hydrolase" evidence="2">
    <location>
        <begin position="25"/>
        <end position="265"/>
    </location>
</feature>
<proteinExistence type="inferred from homology"/>
<dbReference type="InterPro" id="IPR003010">
    <property type="entry name" value="C-N_Hydrolase"/>
</dbReference>
<dbReference type="CDD" id="cd07581">
    <property type="entry name" value="nitrilase_3"/>
    <property type="match status" value="1"/>
</dbReference>
<evidence type="ECO:0000313" key="4">
    <source>
        <dbReference type="Proteomes" id="UP000545286"/>
    </source>
</evidence>
<accession>A0A7W4YE08</accession>